<reference evidence="2" key="1">
    <citation type="submission" date="2014-09" db="EMBL/GenBank/DDBJ databases">
        <authorList>
            <person name="Mudge J."/>
            <person name="Ramaraj T."/>
            <person name="Lindquist I.E."/>
            <person name="Bharti A.K."/>
            <person name="Sundararajan A."/>
            <person name="Cameron C.T."/>
            <person name="Woodward J.E."/>
            <person name="May G.D."/>
            <person name="Brubaker C."/>
            <person name="Broadhvest J."/>
            <person name="Wilkins T.A."/>
        </authorList>
    </citation>
    <scope>NUCLEOTIDE SEQUENCE</scope>
    <source>
        <strain evidence="2">cv. AKA8401</strain>
    </source>
</reference>
<organism evidence="1 2">
    <name type="scientific">Gossypium arboreum</name>
    <name type="common">Tree cotton</name>
    <name type="synonym">Gossypium nanking</name>
    <dbReference type="NCBI Taxonomy" id="29729"/>
    <lineage>
        <taxon>Eukaryota</taxon>
        <taxon>Viridiplantae</taxon>
        <taxon>Streptophyta</taxon>
        <taxon>Embryophyta</taxon>
        <taxon>Tracheophyta</taxon>
        <taxon>Spermatophyta</taxon>
        <taxon>Magnoliopsida</taxon>
        <taxon>eudicotyledons</taxon>
        <taxon>Gunneridae</taxon>
        <taxon>Pentapetalae</taxon>
        <taxon>rosids</taxon>
        <taxon>malvids</taxon>
        <taxon>Malvales</taxon>
        <taxon>Malvaceae</taxon>
        <taxon>Malvoideae</taxon>
        <taxon>Gossypium</taxon>
    </lineage>
</organism>
<evidence type="ECO:0000313" key="1">
    <source>
        <dbReference type="EMBL" id="KHG29490.1"/>
    </source>
</evidence>
<sequence length="10" mass="1074">MTLSQTGSYS</sequence>
<gene>
    <name evidence="1" type="ORF">F383_11846</name>
</gene>
<dbReference type="Proteomes" id="UP000032142">
    <property type="component" value="Unassembled WGS sequence"/>
</dbReference>
<dbReference type="EMBL" id="KN450243">
    <property type="protein sequence ID" value="KHG29490.1"/>
    <property type="molecule type" value="Genomic_DNA"/>
</dbReference>
<protein>
    <submittedName>
        <fullName evidence="1">Uncharacterized protein</fullName>
    </submittedName>
</protein>
<name>A0A0B0PWS7_GOSAR</name>
<keyword evidence="2" id="KW-1185">Reference proteome</keyword>
<evidence type="ECO:0000313" key="2">
    <source>
        <dbReference type="Proteomes" id="UP000032142"/>
    </source>
</evidence>
<accession>A0A0B0PWS7</accession>
<proteinExistence type="predicted"/>